<reference evidence="3 4" key="1">
    <citation type="submission" date="2024-03" db="EMBL/GenBank/DDBJ databases">
        <title>Ignisphaera cupida sp. nov., a hyperthermophilic hydrolytic archaeon from a hot spring of Kamchatka, and proposal of Ignisphaeraceae fam. nov.</title>
        <authorList>
            <person name="Podosokorskaya O.A."/>
            <person name="Elcheninov A.G."/>
            <person name="Maltseva A.I."/>
            <person name="Zayulina K.S."/>
            <person name="Novikov A."/>
            <person name="Merkel A.Y."/>
        </authorList>
    </citation>
    <scope>NUCLEOTIDE SEQUENCE [LARGE SCALE GENOMIC DNA]</scope>
    <source>
        <strain evidence="3 4">38H-sp</strain>
    </source>
</reference>
<dbReference type="SUPFAM" id="SSF52833">
    <property type="entry name" value="Thioredoxin-like"/>
    <property type="match status" value="1"/>
</dbReference>
<dbReference type="InterPro" id="IPR036249">
    <property type="entry name" value="Thioredoxin-like_sf"/>
</dbReference>
<dbReference type="Pfam" id="PF03960">
    <property type="entry name" value="ArsC"/>
    <property type="match status" value="1"/>
</dbReference>
<dbReference type="PROSITE" id="PS51353">
    <property type="entry name" value="ARSC"/>
    <property type="match status" value="1"/>
</dbReference>
<sequence>MMSIVIYGTNKCKVTQKAIRFFKERGINPQFFDLRERSLSGGEAKKIYSFLGDDVLDKDSSVYKKRFAYYDAETEELIVEYPELIKTPVVKCGQRYSCGFDESSWKVFCESVKV</sequence>
<dbReference type="RefSeq" id="WP_420069415.1">
    <property type="nucleotide sequence ID" value="NZ_JBCHKQ010000002.1"/>
</dbReference>
<dbReference type="PANTHER" id="PTHR30041:SF8">
    <property type="entry name" value="PROTEIN YFFB"/>
    <property type="match status" value="1"/>
</dbReference>
<comment type="similarity">
    <text evidence="1 2">Belongs to the ArsC family.</text>
</comment>
<organism evidence="3 4">
    <name type="scientific">Rarispira pelagica</name>
    <dbReference type="NCBI Taxonomy" id="3141764"/>
    <lineage>
        <taxon>Bacteria</taxon>
        <taxon>Pseudomonadati</taxon>
        <taxon>Spirochaetota</taxon>
        <taxon>Spirochaetia</taxon>
        <taxon>Winmispirales</taxon>
        <taxon>Winmispiraceae</taxon>
        <taxon>Rarispira</taxon>
    </lineage>
</organism>
<dbReference type="Proteomes" id="UP001466331">
    <property type="component" value="Unassembled WGS sequence"/>
</dbReference>
<accession>A0ABU9UBU8</accession>
<evidence type="ECO:0000313" key="4">
    <source>
        <dbReference type="Proteomes" id="UP001466331"/>
    </source>
</evidence>
<dbReference type="Gene3D" id="3.40.30.10">
    <property type="entry name" value="Glutaredoxin"/>
    <property type="match status" value="1"/>
</dbReference>
<gene>
    <name evidence="3" type="ORF">WKV44_05390</name>
</gene>
<dbReference type="EMBL" id="JBCHKQ010000002">
    <property type="protein sequence ID" value="MEM5947969.1"/>
    <property type="molecule type" value="Genomic_DNA"/>
</dbReference>
<evidence type="ECO:0000313" key="3">
    <source>
        <dbReference type="EMBL" id="MEM5947969.1"/>
    </source>
</evidence>
<evidence type="ECO:0000256" key="1">
    <source>
        <dbReference type="ARBA" id="ARBA00007198"/>
    </source>
</evidence>
<proteinExistence type="inferred from homology"/>
<protein>
    <submittedName>
        <fullName evidence="3">ArsC/Spx/MgsR family protein</fullName>
    </submittedName>
</protein>
<dbReference type="InterPro" id="IPR006660">
    <property type="entry name" value="Arsenate_reductase-like"/>
</dbReference>
<name>A0ABU9UBU8_9SPIR</name>
<evidence type="ECO:0000256" key="2">
    <source>
        <dbReference type="PROSITE-ProRule" id="PRU01282"/>
    </source>
</evidence>
<dbReference type="PANTHER" id="PTHR30041">
    <property type="entry name" value="ARSENATE REDUCTASE"/>
    <property type="match status" value="1"/>
</dbReference>
<comment type="caution">
    <text evidence="3">The sequence shown here is derived from an EMBL/GenBank/DDBJ whole genome shotgun (WGS) entry which is preliminary data.</text>
</comment>
<keyword evidence="4" id="KW-1185">Reference proteome</keyword>